<accession>A0AAW4R155</accession>
<proteinExistence type="predicted"/>
<dbReference type="Proteomes" id="UP001197806">
    <property type="component" value="Unassembled WGS sequence"/>
</dbReference>
<dbReference type="EMBL" id="JACLPZ010000058">
    <property type="protein sequence ID" value="MBY0040749.1"/>
    <property type="molecule type" value="Genomic_DNA"/>
</dbReference>
<keyword evidence="1" id="KW-0732">Signal</keyword>
<evidence type="ECO:0000256" key="1">
    <source>
        <dbReference type="SAM" id="SignalP"/>
    </source>
</evidence>
<feature type="chain" id="PRO_5043487279" evidence="1">
    <location>
        <begin position="21"/>
        <end position="51"/>
    </location>
</feature>
<sequence length="51" mass="5583">MMKKILISTAGLLFSCLMLVAPITLSNTHGEAMLTVQKQEITQYTTHGEGM</sequence>
<name>A0AAW4R155_BACCE</name>
<gene>
    <name evidence="2" type="ORF">H7U08_30125</name>
</gene>
<protein>
    <submittedName>
        <fullName evidence="2">Uncharacterized protein</fullName>
    </submittedName>
</protein>
<dbReference type="AlphaFoldDB" id="A0AAW4R155"/>
<organism evidence="2 3">
    <name type="scientific">Bacillus cereus</name>
    <dbReference type="NCBI Taxonomy" id="1396"/>
    <lineage>
        <taxon>Bacteria</taxon>
        <taxon>Bacillati</taxon>
        <taxon>Bacillota</taxon>
        <taxon>Bacilli</taxon>
        <taxon>Bacillales</taxon>
        <taxon>Bacillaceae</taxon>
        <taxon>Bacillus</taxon>
        <taxon>Bacillus cereus group</taxon>
    </lineage>
</organism>
<comment type="caution">
    <text evidence="2">The sequence shown here is derived from an EMBL/GenBank/DDBJ whole genome shotgun (WGS) entry which is preliminary data.</text>
</comment>
<dbReference type="RefSeq" id="WP_176283015.1">
    <property type="nucleotide sequence ID" value="NZ_JACLPZ010000058.1"/>
</dbReference>
<dbReference type="PROSITE" id="PS51257">
    <property type="entry name" value="PROKAR_LIPOPROTEIN"/>
    <property type="match status" value="1"/>
</dbReference>
<reference evidence="2" key="1">
    <citation type="submission" date="2020-08" db="EMBL/GenBank/DDBJ databases">
        <title>Fungal Genomes of the International Space Station.</title>
        <authorList>
            <person name="Seuylemezian A."/>
            <person name="Singh N.K."/>
            <person name="Wood J."/>
            <person name="Venkateswaran K."/>
        </authorList>
    </citation>
    <scope>NUCLEOTIDE SEQUENCE</scope>
    <source>
        <strain evidence="2">I2-B2</strain>
    </source>
</reference>
<evidence type="ECO:0000313" key="2">
    <source>
        <dbReference type="EMBL" id="MBY0040749.1"/>
    </source>
</evidence>
<evidence type="ECO:0000313" key="3">
    <source>
        <dbReference type="Proteomes" id="UP001197806"/>
    </source>
</evidence>
<feature type="signal peptide" evidence="1">
    <location>
        <begin position="1"/>
        <end position="20"/>
    </location>
</feature>